<sequence length="103" mass="11380">MPQMDKLTRPYPPRFLHPGDYGRFWGAESPLLTSTFKMPAINSIVARDAVHQLAKRQNWAAQEAGVVVVFCIVFLVALGVTGLLVSRCLSRRKAKRQAAASQA</sequence>
<keyword evidence="1" id="KW-0812">Transmembrane</keyword>
<dbReference type="EMBL" id="PJEX01000155">
    <property type="protein sequence ID" value="TKW54098.1"/>
    <property type="molecule type" value="Genomic_DNA"/>
</dbReference>
<comment type="caution">
    <text evidence="2">The sequence shown here is derived from an EMBL/GenBank/DDBJ whole genome shotgun (WGS) entry which is preliminary data.</text>
</comment>
<keyword evidence="1" id="KW-0472">Membrane</keyword>
<dbReference type="Proteomes" id="UP000310108">
    <property type="component" value="Unassembled WGS sequence"/>
</dbReference>
<accession>A0A4U6XE67</accession>
<evidence type="ECO:0000256" key="1">
    <source>
        <dbReference type="SAM" id="Phobius"/>
    </source>
</evidence>
<proteinExistence type="predicted"/>
<evidence type="ECO:0000313" key="2">
    <source>
        <dbReference type="EMBL" id="TKW54098.1"/>
    </source>
</evidence>
<evidence type="ECO:0000313" key="3">
    <source>
        <dbReference type="Proteomes" id="UP000310108"/>
    </source>
</evidence>
<keyword evidence="3" id="KW-1185">Reference proteome</keyword>
<reference evidence="2 3" key="1">
    <citation type="journal article" date="2019" name="PLoS ONE">
        <title>Comparative genome analysis indicates high evolutionary potential of pathogenicity genes in Colletotrichum tanaceti.</title>
        <authorList>
            <person name="Lelwala R.V."/>
            <person name="Korhonen P.K."/>
            <person name="Young N.D."/>
            <person name="Scott J.B."/>
            <person name="Ades P.A."/>
            <person name="Gasser R.B."/>
            <person name="Taylor P.W.J."/>
        </authorList>
    </citation>
    <scope>NUCLEOTIDE SEQUENCE [LARGE SCALE GENOMIC DNA]</scope>
    <source>
        <strain evidence="2">BRIP57314</strain>
    </source>
</reference>
<keyword evidence="1" id="KW-1133">Transmembrane helix</keyword>
<dbReference type="STRING" id="1306861.A0A4U6XE67"/>
<gene>
    <name evidence="2" type="ORF">CTA1_7337</name>
</gene>
<name>A0A4U6XE67_9PEZI</name>
<dbReference type="AlphaFoldDB" id="A0A4U6XE67"/>
<protein>
    <submittedName>
        <fullName evidence="2">Uncharacterized protein</fullName>
    </submittedName>
</protein>
<feature type="transmembrane region" description="Helical" evidence="1">
    <location>
        <begin position="64"/>
        <end position="86"/>
    </location>
</feature>
<organism evidence="2 3">
    <name type="scientific">Colletotrichum tanaceti</name>
    <dbReference type="NCBI Taxonomy" id="1306861"/>
    <lineage>
        <taxon>Eukaryota</taxon>
        <taxon>Fungi</taxon>
        <taxon>Dikarya</taxon>
        <taxon>Ascomycota</taxon>
        <taxon>Pezizomycotina</taxon>
        <taxon>Sordariomycetes</taxon>
        <taxon>Hypocreomycetidae</taxon>
        <taxon>Glomerellales</taxon>
        <taxon>Glomerellaceae</taxon>
        <taxon>Colletotrichum</taxon>
        <taxon>Colletotrichum destructivum species complex</taxon>
    </lineage>
</organism>